<name>A0A146LFU7_LYGHE</name>
<gene>
    <name evidence="2" type="ORF">g.11503</name>
</gene>
<organism evidence="2">
    <name type="scientific">Lygus hesperus</name>
    <name type="common">Western plant bug</name>
    <dbReference type="NCBI Taxonomy" id="30085"/>
    <lineage>
        <taxon>Eukaryota</taxon>
        <taxon>Metazoa</taxon>
        <taxon>Ecdysozoa</taxon>
        <taxon>Arthropoda</taxon>
        <taxon>Hexapoda</taxon>
        <taxon>Insecta</taxon>
        <taxon>Pterygota</taxon>
        <taxon>Neoptera</taxon>
        <taxon>Paraneoptera</taxon>
        <taxon>Hemiptera</taxon>
        <taxon>Heteroptera</taxon>
        <taxon>Panheteroptera</taxon>
        <taxon>Cimicomorpha</taxon>
        <taxon>Miridae</taxon>
        <taxon>Mirini</taxon>
        <taxon>Lygus</taxon>
    </lineage>
</organism>
<dbReference type="AlphaFoldDB" id="A0A146LFU7"/>
<dbReference type="EMBL" id="GDHC01012190">
    <property type="protein sequence ID" value="JAQ06439.1"/>
    <property type="molecule type" value="Transcribed_RNA"/>
</dbReference>
<protein>
    <submittedName>
        <fullName evidence="2">Uncharacterized protein</fullName>
    </submittedName>
</protein>
<accession>A0A146LFU7</accession>
<feature type="compositionally biased region" description="Basic and acidic residues" evidence="1">
    <location>
        <begin position="1"/>
        <end position="10"/>
    </location>
</feature>
<proteinExistence type="predicted"/>
<reference evidence="2" key="1">
    <citation type="journal article" date="2016" name="Gigascience">
        <title>De novo construction of an expanded transcriptome assembly for the western tarnished plant bug, Lygus hesperus.</title>
        <authorList>
            <person name="Tassone E.E."/>
            <person name="Geib S.M."/>
            <person name="Hall B."/>
            <person name="Fabrick J.A."/>
            <person name="Brent C.S."/>
            <person name="Hull J.J."/>
        </authorList>
    </citation>
    <scope>NUCLEOTIDE SEQUENCE</scope>
</reference>
<feature type="region of interest" description="Disordered" evidence="1">
    <location>
        <begin position="1"/>
        <end position="35"/>
    </location>
</feature>
<evidence type="ECO:0000313" key="2">
    <source>
        <dbReference type="EMBL" id="JAQ06439.1"/>
    </source>
</evidence>
<feature type="compositionally biased region" description="Polar residues" evidence="1">
    <location>
        <begin position="17"/>
        <end position="28"/>
    </location>
</feature>
<sequence length="100" mass="11209">MNDHCGKDSLKPLPSVKTITSSKQSHLATSTNTNSNIRITQSTISNTKSKQRKLKSVYPKLTGFKANLLICKVIQGFYARRALYRTYLLNIHERKAAAQA</sequence>
<evidence type="ECO:0000256" key="1">
    <source>
        <dbReference type="SAM" id="MobiDB-lite"/>
    </source>
</evidence>